<dbReference type="InterPro" id="IPR014048">
    <property type="entry name" value="MethylDNA_cys_MeTrfase_DNA-bd"/>
</dbReference>
<comment type="catalytic activity">
    <reaction evidence="1">
        <text>a 4-O-methyl-thymidine in DNA + L-cysteinyl-[protein] = a thymidine in DNA + S-methyl-L-cysteinyl-[protein]</text>
        <dbReference type="Rhea" id="RHEA:53428"/>
        <dbReference type="Rhea" id="RHEA-COMP:10131"/>
        <dbReference type="Rhea" id="RHEA-COMP:10132"/>
        <dbReference type="Rhea" id="RHEA-COMP:13555"/>
        <dbReference type="Rhea" id="RHEA-COMP:13556"/>
        <dbReference type="ChEBI" id="CHEBI:29950"/>
        <dbReference type="ChEBI" id="CHEBI:82612"/>
        <dbReference type="ChEBI" id="CHEBI:137386"/>
        <dbReference type="ChEBI" id="CHEBI:137387"/>
        <dbReference type="EC" id="2.1.1.63"/>
    </reaction>
</comment>
<dbReference type="FunFam" id="1.10.10.10:FF:000214">
    <property type="entry name" value="Methylated-DNA--protein-cysteine methyltransferase"/>
    <property type="match status" value="1"/>
</dbReference>
<comment type="catalytic activity">
    <reaction evidence="8">
        <text>a 6-O-methyl-2'-deoxyguanosine in DNA + L-cysteinyl-[protein] = S-methyl-L-cysteinyl-[protein] + a 2'-deoxyguanosine in DNA</text>
        <dbReference type="Rhea" id="RHEA:24000"/>
        <dbReference type="Rhea" id="RHEA-COMP:10131"/>
        <dbReference type="Rhea" id="RHEA-COMP:10132"/>
        <dbReference type="Rhea" id="RHEA-COMP:11367"/>
        <dbReference type="Rhea" id="RHEA-COMP:11368"/>
        <dbReference type="ChEBI" id="CHEBI:29950"/>
        <dbReference type="ChEBI" id="CHEBI:82612"/>
        <dbReference type="ChEBI" id="CHEBI:85445"/>
        <dbReference type="ChEBI" id="CHEBI:85448"/>
        <dbReference type="EC" id="2.1.1.63"/>
    </reaction>
</comment>
<name>A0A2L0UJQ7_9MICC</name>
<evidence type="ECO:0000259" key="9">
    <source>
        <dbReference type="Pfam" id="PF01035"/>
    </source>
</evidence>
<comment type="similarity">
    <text evidence="2">Belongs to the MGMT family.</text>
</comment>
<proteinExistence type="inferred from homology"/>
<keyword evidence="6" id="KW-0227">DNA damage</keyword>
<evidence type="ECO:0000256" key="2">
    <source>
        <dbReference type="ARBA" id="ARBA00008711"/>
    </source>
</evidence>
<dbReference type="InterPro" id="IPR036217">
    <property type="entry name" value="MethylDNA_cys_MeTrfase_DNAb"/>
</dbReference>
<evidence type="ECO:0000256" key="7">
    <source>
        <dbReference type="ARBA" id="ARBA00023204"/>
    </source>
</evidence>
<dbReference type="CDD" id="cd06445">
    <property type="entry name" value="ATase"/>
    <property type="match status" value="1"/>
</dbReference>
<feature type="domain" description="Methylated-DNA-[protein]-cysteine S-methyltransferase DNA binding" evidence="9">
    <location>
        <begin position="109"/>
        <end position="188"/>
    </location>
</feature>
<dbReference type="GO" id="GO:0003908">
    <property type="term" value="F:methylated-DNA-[protein]-cysteine S-methyltransferase activity"/>
    <property type="evidence" value="ECO:0007669"/>
    <property type="project" value="UniProtKB-EC"/>
</dbReference>
<evidence type="ECO:0000256" key="8">
    <source>
        <dbReference type="ARBA" id="ARBA00049348"/>
    </source>
</evidence>
<evidence type="ECO:0000256" key="6">
    <source>
        <dbReference type="ARBA" id="ARBA00022763"/>
    </source>
</evidence>
<dbReference type="InterPro" id="IPR036388">
    <property type="entry name" value="WH-like_DNA-bd_sf"/>
</dbReference>
<organism evidence="10 11">
    <name type="scientific">Arthrobacter agilis</name>
    <dbReference type="NCBI Taxonomy" id="37921"/>
    <lineage>
        <taxon>Bacteria</taxon>
        <taxon>Bacillati</taxon>
        <taxon>Actinomycetota</taxon>
        <taxon>Actinomycetes</taxon>
        <taxon>Micrococcales</taxon>
        <taxon>Micrococcaceae</taxon>
        <taxon>Arthrobacter</taxon>
    </lineage>
</organism>
<dbReference type="PANTHER" id="PTHR10815:SF5">
    <property type="entry name" value="METHYLATED-DNA--PROTEIN-CYSTEINE METHYLTRANSFERASE"/>
    <property type="match status" value="1"/>
</dbReference>
<evidence type="ECO:0000256" key="4">
    <source>
        <dbReference type="ARBA" id="ARBA00022603"/>
    </source>
</evidence>
<sequence length="198" mass="20980">MDQHFEEERFFVELPSPVGPLRVVAHRSAVVGVYHGEHHPPPSPLLLGRAVREQVGTPEGARQAVVPPGGPFPPAATADLLGTAARELGEYFDGSRLVFEVPTSLRGTPFQLSVWGALARIPYGGRRSYRDIAEQLGNPRMGRAIGAAVRANPLSIIVPGHRVVGSTGSVVGYAAGPEAKTTLLELEKIVSCGLPLQG</sequence>
<reference evidence="10 11" key="1">
    <citation type="submission" date="2017-11" db="EMBL/GenBank/DDBJ databases">
        <title>Draft genome of Arthrobacter agilis strain UMCV2, a plant growth-promoting rhizobacterium and biocontrol capacity of phytopathogenic fungi.</title>
        <authorList>
            <person name="Martinez-Camara R."/>
            <person name="Santoyo G."/>
            <person name="Moreno-Hagelsieb G."/>
            <person name="Valencia-Cantero E."/>
        </authorList>
    </citation>
    <scope>NUCLEOTIDE SEQUENCE [LARGE SCALE GENOMIC DNA]</scope>
    <source>
        <strain evidence="10 11">UMCV2</strain>
    </source>
</reference>
<dbReference type="InterPro" id="IPR036631">
    <property type="entry name" value="MGMT_N_sf"/>
</dbReference>
<dbReference type="SUPFAM" id="SSF53155">
    <property type="entry name" value="Methylated DNA-protein cysteine methyltransferase domain"/>
    <property type="match status" value="1"/>
</dbReference>
<evidence type="ECO:0000313" key="11">
    <source>
        <dbReference type="Proteomes" id="UP000239187"/>
    </source>
</evidence>
<keyword evidence="7" id="KW-0234">DNA repair</keyword>
<keyword evidence="5" id="KW-0808">Transferase</keyword>
<dbReference type="NCBIfam" id="TIGR00589">
    <property type="entry name" value="ogt"/>
    <property type="match status" value="1"/>
</dbReference>
<evidence type="ECO:0000313" key="10">
    <source>
        <dbReference type="EMBL" id="AUZ89462.1"/>
    </source>
</evidence>
<dbReference type="EC" id="2.1.1.63" evidence="3"/>
<evidence type="ECO:0000256" key="3">
    <source>
        <dbReference type="ARBA" id="ARBA00011918"/>
    </source>
</evidence>
<dbReference type="PANTHER" id="PTHR10815">
    <property type="entry name" value="METHYLATED-DNA--PROTEIN-CYSTEINE METHYLTRANSFERASE"/>
    <property type="match status" value="1"/>
</dbReference>
<dbReference type="SUPFAM" id="SSF46767">
    <property type="entry name" value="Methylated DNA-protein cysteine methyltransferase, C-terminal domain"/>
    <property type="match status" value="1"/>
</dbReference>
<protein>
    <recommendedName>
        <fullName evidence="3">methylated-DNA--[protein]-cysteine S-methyltransferase</fullName>
        <ecNumber evidence="3">2.1.1.63</ecNumber>
    </recommendedName>
</protein>
<dbReference type="GO" id="GO:0032259">
    <property type="term" value="P:methylation"/>
    <property type="evidence" value="ECO:0007669"/>
    <property type="project" value="UniProtKB-KW"/>
</dbReference>
<dbReference type="Proteomes" id="UP000239187">
    <property type="component" value="Chromosome"/>
</dbReference>
<dbReference type="EMBL" id="CP024915">
    <property type="protein sequence ID" value="AUZ89462.1"/>
    <property type="molecule type" value="Genomic_DNA"/>
</dbReference>
<gene>
    <name evidence="10" type="ORF">CVO76_15460</name>
</gene>
<dbReference type="Gene3D" id="1.10.10.10">
    <property type="entry name" value="Winged helix-like DNA-binding domain superfamily/Winged helix DNA-binding domain"/>
    <property type="match status" value="1"/>
</dbReference>
<dbReference type="Gene3D" id="3.30.160.70">
    <property type="entry name" value="Methylated DNA-protein cysteine methyltransferase domain"/>
    <property type="match status" value="1"/>
</dbReference>
<evidence type="ECO:0000256" key="1">
    <source>
        <dbReference type="ARBA" id="ARBA00001286"/>
    </source>
</evidence>
<keyword evidence="4" id="KW-0489">Methyltransferase</keyword>
<accession>A0A2L0UJQ7</accession>
<dbReference type="GO" id="GO:0006281">
    <property type="term" value="P:DNA repair"/>
    <property type="evidence" value="ECO:0007669"/>
    <property type="project" value="UniProtKB-KW"/>
</dbReference>
<dbReference type="Pfam" id="PF01035">
    <property type="entry name" value="DNA_binding_1"/>
    <property type="match status" value="1"/>
</dbReference>
<evidence type="ECO:0000256" key="5">
    <source>
        <dbReference type="ARBA" id="ARBA00022679"/>
    </source>
</evidence>
<dbReference type="AlphaFoldDB" id="A0A2L0UJQ7"/>